<sequence>MRKEGDGGNVKVRSPGETLPKLSLFRHNRQLLGIQITIAKMCFVNLDPQKTNCRDDKNNKKLASVSPDLPKLVELLTVHQPKENEILLLGGLGTSETCQTHPHSPLQNTPGTHQG</sequence>
<keyword evidence="2" id="KW-1185">Reference proteome</keyword>
<dbReference type="Proteomes" id="UP001482620">
    <property type="component" value="Unassembled WGS sequence"/>
</dbReference>
<evidence type="ECO:0000313" key="1">
    <source>
        <dbReference type="EMBL" id="MEQ2234469.1"/>
    </source>
</evidence>
<proteinExistence type="predicted"/>
<name>A0ABV0TNI2_9TELE</name>
<dbReference type="PANTHER" id="PTHR10226:SF7">
    <property type="entry name" value="A-KINASE ANCHOR PROTEIN SPHKAP"/>
    <property type="match status" value="1"/>
</dbReference>
<evidence type="ECO:0000313" key="2">
    <source>
        <dbReference type="Proteomes" id="UP001482620"/>
    </source>
</evidence>
<protein>
    <submittedName>
        <fullName evidence="1">Uncharacterized protein</fullName>
    </submittedName>
</protein>
<dbReference type="EMBL" id="JAHRIQ010039881">
    <property type="protein sequence ID" value="MEQ2234469.1"/>
    <property type="molecule type" value="Genomic_DNA"/>
</dbReference>
<organism evidence="1 2">
    <name type="scientific">Ilyodon furcidens</name>
    <name type="common">goldbreast splitfin</name>
    <dbReference type="NCBI Taxonomy" id="33524"/>
    <lineage>
        <taxon>Eukaryota</taxon>
        <taxon>Metazoa</taxon>
        <taxon>Chordata</taxon>
        <taxon>Craniata</taxon>
        <taxon>Vertebrata</taxon>
        <taxon>Euteleostomi</taxon>
        <taxon>Actinopterygii</taxon>
        <taxon>Neopterygii</taxon>
        <taxon>Teleostei</taxon>
        <taxon>Neoteleostei</taxon>
        <taxon>Acanthomorphata</taxon>
        <taxon>Ovalentaria</taxon>
        <taxon>Atherinomorphae</taxon>
        <taxon>Cyprinodontiformes</taxon>
        <taxon>Goodeidae</taxon>
        <taxon>Ilyodon</taxon>
    </lineage>
</organism>
<accession>A0ABV0TNI2</accession>
<gene>
    <name evidence="1" type="ORF">ILYODFUR_032093</name>
</gene>
<comment type="caution">
    <text evidence="1">The sequence shown here is derived from an EMBL/GenBank/DDBJ whole genome shotgun (WGS) entry which is preliminary data.</text>
</comment>
<reference evidence="1 2" key="1">
    <citation type="submission" date="2021-06" db="EMBL/GenBank/DDBJ databases">
        <authorList>
            <person name="Palmer J.M."/>
        </authorList>
    </citation>
    <scope>NUCLEOTIDE SEQUENCE [LARGE SCALE GENOMIC DNA]</scope>
    <source>
        <strain evidence="2">if_2019</strain>
        <tissue evidence="1">Muscle</tissue>
    </source>
</reference>
<dbReference type="InterPro" id="IPR008382">
    <property type="entry name" value="SPHK1-interactor_AKAP_110"/>
</dbReference>
<dbReference type="PANTHER" id="PTHR10226">
    <property type="entry name" value="A KINASE ANCHOR PROTEIN"/>
    <property type="match status" value="1"/>
</dbReference>